<dbReference type="Proteomes" id="UP000184255">
    <property type="component" value="Unassembled WGS sequence"/>
</dbReference>
<evidence type="ECO:0000313" key="1">
    <source>
        <dbReference type="EMBL" id="CVL09217.1"/>
    </source>
</evidence>
<keyword evidence="2" id="KW-1185">Reference proteome</keyword>
<dbReference type="VEuPathDB" id="FungiDB:FMAN_15457"/>
<accession>A0A1L7UN64</accession>
<name>A0A1L7UN64_FUSMA</name>
<sequence length="193" mass="21663">MNKGTSHNNTVKDSYWHNKITQNEFRAKTVIVPGRKIDVAPSVVRCTWSTVNVENMMYQSPDIESIDNATTRSVHENCLGHLRKDSYNGIFLMTYGFARGDDDTFGEIYLMNKAIMNDEATAEEVAEKCYGKLATRFGILSKNNNGTRPTNSFRLVASPMTGVSFGEGSKHEMLPTGYVDIPRTVLKNVKFVH</sequence>
<protein>
    <submittedName>
        <fullName evidence="1">Uncharacterized protein</fullName>
    </submittedName>
</protein>
<comment type="caution">
    <text evidence="1">The sequence shown here is derived from an EMBL/GenBank/DDBJ whole genome shotgun (WGS) entry which is preliminary data.</text>
</comment>
<dbReference type="RefSeq" id="XP_041691520.1">
    <property type="nucleotide sequence ID" value="XM_041826293.1"/>
</dbReference>
<reference evidence="2" key="1">
    <citation type="journal article" date="2016" name="Genome Biol. Evol.">
        <title>Comparative 'omics' of the Fusarium fujikuroi species complex highlights differences in genetic potential and metabolite synthesis.</title>
        <authorList>
            <person name="Niehaus E.-M."/>
            <person name="Muensterkoetter M."/>
            <person name="Proctor R.H."/>
            <person name="Brown D.W."/>
            <person name="Sharon A."/>
            <person name="Idan Y."/>
            <person name="Oren-Young L."/>
            <person name="Sieber C.M."/>
            <person name="Novak O."/>
            <person name="Pencik A."/>
            <person name="Tarkowska D."/>
            <person name="Hromadova K."/>
            <person name="Freeman S."/>
            <person name="Maymon M."/>
            <person name="Elazar M."/>
            <person name="Youssef S.A."/>
            <person name="El-Shabrawy E.S.M."/>
            <person name="Shalaby A.B.A."/>
            <person name="Houterman P."/>
            <person name="Brock N.L."/>
            <person name="Burkhardt I."/>
            <person name="Tsavkelova E.A."/>
            <person name="Dickschat J.S."/>
            <person name="Galuszka P."/>
            <person name="Gueldener U."/>
            <person name="Tudzynski B."/>
        </authorList>
    </citation>
    <scope>NUCLEOTIDE SEQUENCE [LARGE SCALE GENOMIC DNA]</scope>
    <source>
        <strain evidence="2">MRC7560</strain>
    </source>
</reference>
<dbReference type="AlphaFoldDB" id="A0A1L7UN64"/>
<gene>
    <name evidence="1" type="ORF">FMAN_15457</name>
</gene>
<dbReference type="GeneID" id="65094697"/>
<organism evidence="1 2">
    <name type="scientific">Fusarium mangiferae</name>
    <name type="common">Mango malformation disease fungus</name>
    <dbReference type="NCBI Taxonomy" id="192010"/>
    <lineage>
        <taxon>Eukaryota</taxon>
        <taxon>Fungi</taxon>
        <taxon>Dikarya</taxon>
        <taxon>Ascomycota</taxon>
        <taxon>Pezizomycotina</taxon>
        <taxon>Sordariomycetes</taxon>
        <taxon>Hypocreomycetidae</taxon>
        <taxon>Hypocreales</taxon>
        <taxon>Nectriaceae</taxon>
        <taxon>Fusarium</taxon>
        <taxon>Fusarium fujikuroi species complex</taxon>
    </lineage>
</organism>
<proteinExistence type="predicted"/>
<evidence type="ECO:0000313" key="2">
    <source>
        <dbReference type="Proteomes" id="UP000184255"/>
    </source>
</evidence>
<dbReference type="EMBL" id="FCQH01000034">
    <property type="protein sequence ID" value="CVL09217.1"/>
    <property type="molecule type" value="Genomic_DNA"/>
</dbReference>